<feature type="domain" description="AB hydrolase-1" evidence="2">
    <location>
        <begin position="59"/>
        <end position="306"/>
    </location>
</feature>
<protein>
    <submittedName>
        <fullName evidence="3">Pimeloyl-ACP methyl ester carboxylesterase</fullName>
    </submittedName>
</protein>
<dbReference type="PANTHER" id="PTHR43798">
    <property type="entry name" value="MONOACYLGLYCEROL LIPASE"/>
    <property type="match status" value="1"/>
</dbReference>
<keyword evidence="4" id="KW-1185">Reference proteome</keyword>
<organism evidence="3 4">
    <name type="scientific">Sphingobacterium wenxiniae</name>
    <dbReference type="NCBI Taxonomy" id="683125"/>
    <lineage>
        <taxon>Bacteria</taxon>
        <taxon>Pseudomonadati</taxon>
        <taxon>Bacteroidota</taxon>
        <taxon>Sphingobacteriia</taxon>
        <taxon>Sphingobacteriales</taxon>
        <taxon>Sphingobacteriaceae</taxon>
        <taxon>Sphingobacterium</taxon>
    </lineage>
</organism>
<dbReference type="PANTHER" id="PTHR43798:SF33">
    <property type="entry name" value="HYDROLASE, PUTATIVE (AFU_ORTHOLOGUE AFUA_2G14860)-RELATED"/>
    <property type="match status" value="1"/>
</dbReference>
<evidence type="ECO:0000313" key="3">
    <source>
        <dbReference type="EMBL" id="SFT16989.1"/>
    </source>
</evidence>
<dbReference type="STRING" id="683125.SAMN05660206_11725"/>
<feature type="chain" id="PRO_5011459657" evidence="1">
    <location>
        <begin position="26"/>
        <end position="321"/>
    </location>
</feature>
<dbReference type="InterPro" id="IPR050266">
    <property type="entry name" value="AB_hydrolase_sf"/>
</dbReference>
<dbReference type="InterPro" id="IPR000073">
    <property type="entry name" value="AB_hydrolase_1"/>
</dbReference>
<accession>A0A1I6VTI9</accession>
<evidence type="ECO:0000259" key="2">
    <source>
        <dbReference type="Pfam" id="PF00561"/>
    </source>
</evidence>
<dbReference type="AlphaFoldDB" id="A0A1I6VTI9"/>
<keyword evidence="1" id="KW-0732">Signal</keyword>
<reference evidence="3 4" key="1">
    <citation type="submission" date="2016-10" db="EMBL/GenBank/DDBJ databases">
        <authorList>
            <person name="de Groot N.N."/>
        </authorList>
    </citation>
    <scope>NUCLEOTIDE SEQUENCE [LARGE SCALE GENOMIC DNA]</scope>
    <source>
        <strain evidence="3 4">DSM 22789</strain>
    </source>
</reference>
<sequence length="321" mass="37196">MKQKIMTLLRIAFFCSLGFFNPCFGQSKDYVEWYLRTPDSLDVYNQDIYVRELGTGKDTVVIIHGGFGANHDYMLDAIEGLEEKYHFVLYDQRGSLLSPAPKEKLTFQKNVGDLDLLIKQLGNAKVKIMAHSMGTLIAMDYLSQHPDKVSNLVLVGAIPAQSDSIGSVFSKRSEEQVRYLSSRPEIKELPIYKRYKELNGQFISDKERTDFNRMAFAASNIYRIDRYKLMRGGFHYYKEDASVMVETVNWKYDYRKFLNDDAKTTIIFGAYDFLDFNGELHQALIRDYNKIDFELIDSAGHNIWIDQPELFRKVLDNALSR</sequence>
<feature type="signal peptide" evidence="1">
    <location>
        <begin position="1"/>
        <end position="25"/>
    </location>
</feature>
<dbReference type="EMBL" id="FOZZ01000017">
    <property type="protein sequence ID" value="SFT16989.1"/>
    <property type="molecule type" value="Genomic_DNA"/>
</dbReference>
<dbReference type="Proteomes" id="UP000198785">
    <property type="component" value="Unassembled WGS sequence"/>
</dbReference>
<dbReference type="GO" id="GO:0016020">
    <property type="term" value="C:membrane"/>
    <property type="evidence" value="ECO:0007669"/>
    <property type="project" value="TreeGrafter"/>
</dbReference>
<dbReference type="RefSeq" id="WP_093367586.1">
    <property type="nucleotide sequence ID" value="NZ_FOZZ01000017.1"/>
</dbReference>
<evidence type="ECO:0000256" key="1">
    <source>
        <dbReference type="SAM" id="SignalP"/>
    </source>
</evidence>
<dbReference type="Gene3D" id="3.40.50.1820">
    <property type="entry name" value="alpha/beta hydrolase"/>
    <property type="match status" value="1"/>
</dbReference>
<dbReference type="InterPro" id="IPR029058">
    <property type="entry name" value="AB_hydrolase_fold"/>
</dbReference>
<dbReference type="Pfam" id="PF00561">
    <property type="entry name" value="Abhydrolase_1"/>
    <property type="match status" value="1"/>
</dbReference>
<dbReference type="SUPFAM" id="SSF53474">
    <property type="entry name" value="alpha/beta-Hydrolases"/>
    <property type="match status" value="1"/>
</dbReference>
<name>A0A1I6VTI9_9SPHI</name>
<gene>
    <name evidence="3" type="ORF">SAMN05660206_11725</name>
</gene>
<dbReference type="OrthoDB" id="9796770at2"/>
<proteinExistence type="predicted"/>
<evidence type="ECO:0000313" key="4">
    <source>
        <dbReference type="Proteomes" id="UP000198785"/>
    </source>
</evidence>